<keyword evidence="3" id="KW-1185">Reference proteome</keyword>
<dbReference type="Proteomes" id="UP000193560">
    <property type="component" value="Unassembled WGS sequence"/>
</dbReference>
<evidence type="ECO:0000256" key="1">
    <source>
        <dbReference type="SAM" id="MobiDB-lite"/>
    </source>
</evidence>
<evidence type="ECO:0000313" key="3">
    <source>
        <dbReference type="Proteomes" id="UP000193560"/>
    </source>
</evidence>
<gene>
    <name evidence="2" type="ORF">BCR42DRAFT_419145</name>
</gene>
<reference evidence="2 3" key="1">
    <citation type="submission" date="2016-07" db="EMBL/GenBank/DDBJ databases">
        <title>Pervasive Adenine N6-methylation of Active Genes in Fungi.</title>
        <authorList>
            <consortium name="DOE Joint Genome Institute"/>
            <person name="Mondo S.J."/>
            <person name="Dannebaum R.O."/>
            <person name="Kuo R.C."/>
            <person name="Labutti K."/>
            <person name="Haridas S."/>
            <person name="Kuo A."/>
            <person name="Salamov A."/>
            <person name="Ahrendt S.R."/>
            <person name="Lipzen A."/>
            <person name="Sullivan W."/>
            <person name="Andreopoulos W.B."/>
            <person name="Clum A."/>
            <person name="Lindquist E."/>
            <person name="Daum C."/>
            <person name="Ramamoorthy G.K."/>
            <person name="Gryganskyi A."/>
            <person name="Culley D."/>
            <person name="Magnuson J.K."/>
            <person name="James T.Y."/>
            <person name="O'Malley M.A."/>
            <person name="Stajich J.E."/>
            <person name="Spatafora J.W."/>
            <person name="Visel A."/>
            <person name="Grigoriev I.V."/>
        </authorList>
    </citation>
    <scope>NUCLEOTIDE SEQUENCE [LARGE SCALE GENOMIC DNA]</scope>
    <source>
        <strain evidence="2 3">NRRL 1336</strain>
    </source>
</reference>
<name>A0A1X2IAX8_9FUNG</name>
<proteinExistence type="predicted"/>
<organism evidence="2 3">
    <name type="scientific">Absidia repens</name>
    <dbReference type="NCBI Taxonomy" id="90262"/>
    <lineage>
        <taxon>Eukaryota</taxon>
        <taxon>Fungi</taxon>
        <taxon>Fungi incertae sedis</taxon>
        <taxon>Mucoromycota</taxon>
        <taxon>Mucoromycotina</taxon>
        <taxon>Mucoromycetes</taxon>
        <taxon>Mucorales</taxon>
        <taxon>Cunninghamellaceae</taxon>
        <taxon>Absidia</taxon>
    </lineage>
</organism>
<accession>A0A1X2IAX8</accession>
<dbReference type="STRING" id="90262.A0A1X2IAX8"/>
<dbReference type="EMBL" id="MCGE01000017">
    <property type="protein sequence ID" value="ORZ13087.1"/>
    <property type="molecule type" value="Genomic_DNA"/>
</dbReference>
<feature type="region of interest" description="Disordered" evidence="1">
    <location>
        <begin position="1"/>
        <end position="29"/>
    </location>
</feature>
<evidence type="ECO:0000313" key="2">
    <source>
        <dbReference type="EMBL" id="ORZ13087.1"/>
    </source>
</evidence>
<dbReference type="AlphaFoldDB" id="A0A1X2IAX8"/>
<sequence length="106" mass="11744">MKKNGQGRQQRDSRDTHFGSNRRQAHVGLNGFNGSELTAFLNQRYSDTLAAFHNSNLDTSVRPVKYESHERAWGNKGLGSSSSWGQKGGTMANGQDFLLELASRSK</sequence>
<comment type="caution">
    <text evidence="2">The sequence shown here is derived from an EMBL/GenBank/DDBJ whole genome shotgun (WGS) entry which is preliminary data.</text>
</comment>
<protein>
    <submittedName>
        <fullName evidence="2">Uncharacterized protein</fullName>
    </submittedName>
</protein>
<dbReference type="OrthoDB" id="5598843at2759"/>